<evidence type="ECO:0000313" key="8">
    <source>
        <dbReference type="EMBL" id="SHJ70633.1"/>
    </source>
</evidence>
<evidence type="ECO:0000259" key="7">
    <source>
        <dbReference type="Pfam" id="PF17827"/>
    </source>
</evidence>
<dbReference type="NCBIfam" id="TIGR00536">
    <property type="entry name" value="hemK_fam"/>
    <property type="match status" value="1"/>
</dbReference>
<evidence type="ECO:0000313" key="9">
    <source>
        <dbReference type="Proteomes" id="UP000184172"/>
    </source>
</evidence>
<dbReference type="Proteomes" id="UP000184172">
    <property type="component" value="Unassembled WGS sequence"/>
</dbReference>
<dbReference type="NCBIfam" id="TIGR03534">
    <property type="entry name" value="RF_mod_PrmC"/>
    <property type="match status" value="1"/>
</dbReference>
<sequence>MKISELKSSFRSSLQGLYPSEEVQSFLDMLAEKYLSLSRIQITLKADGKVSEEASERFEKAILRLKKQEPIQYIIGETEFYGLLFKVNQHTLIPRPETEELVEWVVSEQASTTQNAGHVTILDIGTGSGCIAISLAKNLPNSQVHAVDISSEAIKMARQNAVENRVEVDFFQTDILKTKSLPTGEVQAEKHYDIIVSNPPYVRELEKKQMQPNVLDYEPETALFVHDNDPLLFYRVISRLAKTSLKPGGTLFFEINEHFGNEVAELLKEEGFTKIKVKQDIYGKDRMVKGTL</sequence>
<dbReference type="InterPro" id="IPR004556">
    <property type="entry name" value="HemK-like"/>
</dbReference>
<feature type="binding site" evidence="5">
    <location>
        <begin position="198"/>
        <end position="201"/>
    </location>
    <ligand>
        <name>substrate</name>
    </ligand>
</feature>
<comment type="catalytic activity">
    <reaction evidence="4 5">
        <text>L-glutaminyl-[peptide chain release factor] + S-adenosyl-L-methionine = N(5)-methyl-L-glutaminyl-[peptide chain release factor] + S-adenosyl-L-homocysteine + H(+)</text>
        <dbReference type="Rhea" id="RHEA:42896"/>
        <dbReference type="Rhea" id="RHEA-COMP:10271"/>
        <dbReference type="Rhea" id="RHEA-COMP:10272"/>
        <dbReference type="ChEBI" id="CHEBI:15378"/>
        <dbReference type="ChEBI" id="CHEBI:30011"/>
        <dbReference type="ChEBI" id="CHEBI:57856"/>
        <dbReference type="ChEBI" id="CHEBI:59789"/>
        <dbReference type="ChEBI" id="CHEBI:61891"/>
        <dbReference type="EC" id="2.1.1.297"/>
    </reaction>
</comment>
<dbReference type="InterPro" id="IPR019874">
    <property type="entry name" value="RF_methyltr_PrmC"/>
</dbReference>
<dbReference type="SUPFAM" id="SSF53335">
    <property type="entry name" value="S-adenosyl-L-methionine-dependent methyltransferases"/>
    <property type="match status" value="1"/>
</dbReference>
<dbReference type="RefSeq" id="WP_073220325.1">
    <property type="nucleotide sequence ID" value="NZ_FNNS01000001.1"/>
</dbReference>
<dbReference type="AlphaFoldDB" id="A0A1M6LHH2"/>
<dbReference type="InterPro" id="IPR029063">
    <property type="entry name" value="SAM-dependent_MTases_sf"/>
</dbReference>
<dbReference type="GO" id="GO:0102559">
    <property type="term" value="F:peptide chain release factor N(5)-glutamine methyltransferase activity"/>
    <property type="evidence" value="ECO:0007669"/>
    <property type="project" value="UniProtKB-EC"/>
</dbReference>
<comment type="function">
    <text evidence="5">Methylates the class 1 translation termination release factors RF1/PrfA and RF2/PrfB on the glutamine residue of the universally conserved GGQ motif.</text>
</comment>
<dbReference type="InterPro" id="IPR002052">
    <property type="entry name" value="DNA_methylase_N6_adenine_CS"/>
</dbReference>
<protein>
    <recommendedName>
        <fullName evidence="5">Release factor glutamine methyltransferase</fullName>
        <shortName evidence="5">RF MTase</shortName>
        <ecNumber evidence="5">2.1.1.297</ecNumber>
    </recommendedName>
    <alternativeName>
        <fullName evidence="5">N5-glutamine methyltransferase PrmC</fullName>
    </alternativeName>
    <alternativeName>
        <fullName evidence="5">Protein-(glutamine-N5) MTase PrmC</fullName>
    </alternativeName>
    <alternativeName>
        <fullName evidence="5">Protein-glutamine N-methyltransferase PrmC</fullName>
    </alternativeName>
</protein>
<dbReference type="CDD" id="cd02440">
    <property type="entry name" value="AdoMet_MTases"/>
    <property type="match status" value="1"/>
</dbReference>
<evidence type="ECO:0000259" key="6">
    <source>
        <dbReference type="Pfam" id="PF05175"/>
    </source>
</evidence>
<keyword evidence="9" id="KW-1185">Reference proteome</keyword>
<dbReference type="GO" id="GO:0032259">
    <property type="term" value="P:methylation"/>
    <property type="evidence" value="ECO:0007669"/>
    <property type="project" value="UniProtKB-KW"/>
</dbReference>
<name>A0A1M6LHH2_9FLAO</name>
<dbReference type="OrthoDB" id="9800643at2"/>
<dbReference type="InterPro" id="IPR007848">
    <property type="entry name" value="Small_mtfrase_dom"/>
</dbReference>
<dbReference type="HAMAP" id="MF_02126">
    <property type="entry name" value="RF_methyltr_PrmC"/>
    <property type="match status" value="1"/>
</dbReference>
<feature type="binding site" evidence="5">
    <location>
        <position position="148"/>
    </location>
    <ligand>
        <name>S-adenosyl-L-methionine</name>
        <dbReference type="ChEBI" id="CHEBI:59789"/>
    </ligand>
</feature>
<comment type="caution">
    <text evidence="5">Lacks conserved residue(s) required for the propagation of feature annotation.</text>
</comment>
<dbReference type="EC" id="2.1.1.297" evidence="5"/>
<evidence type="ECO:0000256" key="3">
    <source>
        <dbReference type="ARBA" id="ARBA00022691"/>
    </source>
</evidence>
<proteinExistence type="inferred from homology"/>
<dbReference type="Pfam" id="PF05175">
    <property type="entry name" value="MTS"/>
    <property type="match status" value="1"/>
</dbReference>
<dbReference type="PROSITE" id="PS00092">
    <property type="entry name" value="N6_MTASE"/>
    <property type="match status" value="1"/>
</dbReference>
<organism evidence="8 9">
    <name type="scientific">Aequorivita viscosa</name>
    <dbReference type="NCBI Taxonomy" id="797419"/>
    <lineage>
        <taxon>Bacteria</taxon>
        <taxon>Pseudomonadati</taxon>
        <taxon>Bacteroidota</taxon>
        <taxon>Flavobacteriia</taxon>
        <taxon>Flavobacteriales</taxon>
        <taxon>Flavobacteriaceae</taxon>
        <taxon>Aequorivita</taxon>
    </lineage>
</organism>
<evidence type="ECO:0000256" key="5">
    <source>
        <dbReference type="HAMAP-Rule" id="MF_02126"/>
    </source>
</evidence>
<feature type="binding site" evidence="5">
    <location>
        <begin position="125"/>
        <end position="129"/>
    </location>
    <ligand>
        <name>S-adenosyl-L-methionine</name>
        <dbReference type="ChEBI" id="CHEBI:59789"/>
    </ligand>
</feature>
<evidence type="ECO:0000256" key="1">
    <source>
        <dbReference type="ARBA" id="ARBA00022603"/>
    </source>
</evidence>
<keyword evidence="3 5" id="KW-0949">S-adenosyl-L-methionine</keyword>
<evidence type="ECO:0000256" key="2">
    <source>
        <dbReference type="ARBA" id="ARBA00022679"/>
    </source>
</evidence>
<dbReference type="PANTHER" id="PTHR18895">
    <property type="entry name" value="HEMK METHYLTRANSFERASE"/>
    <property type="match status" value="1"/>
</dbReference>
<reference evidence="9" key="1">
    <citation type="submission" date="2016-11" db="EMBL/GenBank/DDBJ databases">
        <authorList>
            <person name="Varghese N."/>
            <person name="Submissions S."/>
        </authorList>
    </citation>
    <scope>NUCLEOTIDE SEQUENCE [LARGE SCALE GENOMIC DNA]</scope>
    <source>
        <strain evidence="9">DSM 26349</strain>
    </source>
</reference>
<accession>A0A1M6LHH2</accession>
<keyword evidence="1 5" id="KW-0489">Methyltransferase</keyword>
<feature type="domain" description="Release factor glutamine methyltransferase N-terminal" evidence="7">
    <location>
        <begin position="11"/>
        <end position="76"/>
    </location>
</feature>
<dbReference type="InterPro" id="IPR040758">
    <property type="entry name" value="PrmC_N"/>
</dbReference>
<dbReference type="GO" id="GO:0003676">
    <property type="term" value="F:nucleic acid binding"/>
    <property type="evidence" value="ECO:0007669"/>
    <property type="project" value="InterPro"/>
</dbReference>
<dbReference type="EMBL" id="FQYV01000023">
    <property type="protein sequence ID" value="SHJ70633.1"/>
    <property type="molecule type" value="Genomic_DNA"/>
</dbReference>
<feature type="binding site" evidence="5">
    <location>
        <position position="198"/>
    </location>
    <ligand>
        <name>S-adenosyl-L-methionine</name>
        <dbReference type="ChEBI" id="CHEBI:59789"/>
    </ligand>
</feature>
<dbReference type="Gene3D" id="3.40.50.150">
    <property type="entry name" value="Vaccinia Virus protein VP39"/>
    <property type="match status" value="1"/>
</dbReference>
<gene>
    <name evidence="5" type="primary">prmC</name>
    <name evidence="8" type="ORF">SAMN04487908_12336</name>
</gene>
<dbReference type="PANTHER" id="PTHR18895:SF74">
    <property type="entry name" value="MTRF1L RELEASE FACTOR GLUTAMINE METHYLTRANSFERASE"/>
    <property type="match status" value="1"/>
</dbReference>
<evidence type="ECO:0000256" key="4">
    <source>
        <dbReference type="ARBA" id="ARBA00048391"/>
    </source>
</evidence>
<dbReference type="InterPro" id="IPR050320">
    <property type="entry name" value="N5-glutamine_MTase"/>
</dbReference>
<dbReference type="STRING" id="797419.SAMN05216556_10136"/>
<dbReference type="Pfam" id="PF17827">
    <property type="entry name" value="PrmC_N"/>
    <property type="match status" value="1"/>
</dbReference>
<comment type="similarity">
    <text evidence="5">Belongs to the protein N5-glutamine methyltransferase family. PrmC subfamily.</text>
</comment>
<feature type="domain" description="Methyltransferase small" evidence="6">
    <location>
        <begin position="118"/>
        <end position="208"/>
    </location>
</feature>
<dbReference type="Gene3D" id="1.10.8.10">
    <property type="entry name" value="DNA helicase RuvA subunit, C-terminal domain"/>
    <property type="match status" value="1"/>
</dbReference>
<keyword evidence="2 5" id="KW-0808">Transferase</keyword>